<dbReference type="InterPro" id="IPR001406">
    <property type="entry name" value="PsdUridine_synth_TruA"/>
</dbReference>
<dbReference type="EMBL" id="CAHR02000253">
    <property type="protein sequence ID" value="CCG84500.1"/>
    <property type="molecule type" value="Genomic_DNA"/>
</dbReference>
<feature type="domain" description="Pseudouridine synthase I TruA alpha/beta" evidence="17">
    <location>
        <begin position="360"/>
        <end position="466"/>
    </location>
</feature>
<keyword evidence="5" id="KW-0507">mRNA processing</keyword>
<dbReference type="PANTHER" id="PTHR11142:SF4">
    <property type="entry name" value="PSEUDOURIDYLATE SYNTHASE 1 HOMOLOG"/>
    <property type="match status" value="1"/>
</dbReference>
<evidence type="ECO:0000256" key="5">
    <source>
        <dbReference type="ARBA" id="ARBA00022664"/>
    </source>
</evidence>
<accession>R4XMG5</accession>
<dbReference type="GO" id="GO:0003723">
    <property type="term" value="F:RNA binding"/>
    <property type="evidence" value="ECO:0007669"/>
    <property type="project" value="InterPro"/>
</dbReference>
<keyword evidence="8" id="KW-0539">Nucleus</keyword>
<dbReference type="InterPro" id="IPR020103">
    <property type="entry name" value="PsdUridine_synth_cat_dom_sf"/>
</dbReference>
<evidence type="ECO:0000256" key="15">
    <source>
        <dbReference type="PIRSR" id="PIRSR641708-2"/>
    </source>
</evidence>
<keyword evidence="19" id="KW-1185">Reference proteome</keyword>
<feature type="compositionally biased region" description="Basic and acidic residues" evidence="16">
    <location>
        <begin position="77"/>
        <end position="87"/>
    </location>
</feature>
<dbReference type="NCBIfam" id="TIGR00071">
    <property type="entry name" value="hisT_truA"/>
    <property type="match status" value="1"/>
</dbReference>
<evidence type="ECO:0000256" key="3">
    <source>
        <dbReference type="ARBA" id="ARBA00004123"/>
    </source>
</evidence>
<dbReference type="InterPro" id="IPR020094">
    <property type="entry name" value="TruA/RsuA/RluB/E/F_N"/>
</dbReference>
<evidence type="ECO:0000256" key="11">
    <source>
        <dbReference type="ARBA" id="ARBA00073968"/>
    </source>
</evidence>
<evidence type="ECO:0000313" key="18">
    <source>
        <dbReference type="EMBL" id="CCG84500.1"/>
    </source>
</evidence>
<dbReference type="Proteomes" id="UP000013776">
    <property type="component" value="Unassembled WGS sequence"/>
</dbReference>
<feature type="region of interest" description="Disordered" evidence="16">
    <location>
        <begin position="545"/>
        <end position="568"/>
    </location>
</feature>
<dbReference type="GO" id="GO:0031119">
    <property type="term" value="P:tRNA pseudouridine synthesis"/>
    <property type="evidence" value="ECO:0007669"/>
    <property type="project" value="InterPro"/>
</dbReference>
<dbReference type="GO" id="GO:0006397">
    <property type="term" value="P:mRNA processing"/>
    <property type="evidence" value="ECO:0007669"/>
    <property type="project" value="UniProtKB-KW"/>
</dbReference>
<feature type="binding site" evidence="15">
    <location>
        <position position="244"/>
    </location>
    <ligand>
        <name>substrate</name>
    </ligand>
</feature>
<evidence type="ECO:0000256" key="13">
    <source>
        <dbReference type="ARBA" id="ARBA00080858"/>
    </source>
</evidence>
<evidence type="ECO:0000256" key="16">
    <source>
        <dbReference type="SAM" id="MobiDB-lite"/>
    </source>
</evidence>
<dbReference type="GO" id="GO:1990481">
    <property type="term" value="P:mRNA pseudouridine synthesis"/>
    <property type="evidence" value="ECO:0007669"/>
    <property type="project" value="TreeGrafter"/>
</dbReference>
<dbReference type="InterPro" id="IPR020097">
    <property type="entry name" value="PsdUridine_synth_TruA_a/b_dom"/>
</dbReference>
<feature type="active site" description="Nucleophile" evidence="14">
    <location>
        <position position="188"/>
    </location>
</feature>
<evidence type="ECO:0000256" key="1">
    <source>
        <dbReference type="ARBA" id="ARBA00001166"/>
    </source>
</evidence>
<dbReference type="eggNOG" id="KOG2553">
    <property type="taxonomic scope" value="Eukaryota"/>
</dbReference>
<comment type="subcellular location">
    <subcellularLocation>
        <location evidence="3">Nucleus</location>
    </subcellularLocation>
</comment>
<comment type="similarity">
    <text evidence="4">Belongs to the tRNA pseudouridine synthase TruA family.</text>
</comment>
<dbReference type="FunFam" id="3.30.70.660:FF:000002">
    <property type="entry name" value="tRNA pseudouridine synthase"/>
    <property type="match status" value="1"/>
</dbReference>
<dbReference type="SUPFAM" id="SSF55120">
    <property type="entry name" value="Pseudouridine synthase"/>
    <property type="match status" value="1"/>
</dbReference>
<evidence type="ECO:0000256" key="2">
    <source>
        <dbReference type="ARBA" id="ARBA00001832"/>
    </source>
</evidence>
<name>R4XMG5_TAPDE</name>
<dbReference type="InterPro" id="IPR020095">
    <property type="entry name" value="PsdUridine_synth_TruA_C"/>
</dbReference>
<comment type="function">
    <text evidence="10">Formation of pseudouridine at positions 27 and 28 in the anticodon stem and loop of transfer RNAs; at positions 34 and 36 of intron-containing precursor tRNA(Ile) and at position 35 in the intron-containing tRNA(Tyr). Catalyzes pseudouridylation at position 44 in U2 snRNA. Also catalyzes pseudouridylation of mRNAs.</text>
</comment>
<proteinExistence type="inferred from homology"/>
<dbReference type="VEuPathDB" id="FungiDB:TAPDE_004806"/>
<organism evidence="18 19">
    <name type="scientific">Taphrina deformans (strain PYCC 5710 / ATCC 11124 / CBS 356.35 / IMI 108563 / JCM 9778 / NBRC 8474)</name>
    <name type="common">Peach leaf curl fungus</name>
    <name type="synonym">Lalaria deformans</name>
    <dbReference type="NCBI Taxonomy" id="1097556"/>
    <lineage>
        <taxon>Eukaryota</taxon>
        <taxon>Fungi</taxon>
        <taxon>Dikarya</taxon>
        <taxon>Ascomycota</taxon>
        <taxon>Taphrinomycotina</taxon>
        <taxon>Taphrinomycetes</taxon>
        <taxon>Taphrinales</taxon>
        <taxon>Taphrinaceae</taxon>
        <taxon>Taphrina</taxon>
    </lineage>
</organism>
<dbReference type="AlphaFoldDB" id="R4XMG5"/>
<sequence>MLLLEGFTLSIKSILDSRRLDWGSGLINTAPKTLRLQSQTLIFRSLSTLRQTYESLNIVVTAGRSVISSPSVPCMEDTKAASDSENGHKKKVKRGNNWDDASRQVWEETKRLKTVDGEEVEKQARKPKRKVACLIGYCGTGFHGMQLNPPNRTIESTLFEALVKCGAVSADNADDPKKVSFLRAARTDKGVHAAVNAISLKMIIDDPQLIERINSELPGEIRVWKITRTMKSFNPRTSCDSRVYEYLIPTSAFLPPADDTAFASKIKETNSDHILKDNASSFWQELETNLKELKQSEQYLSIRDDDPDVGVIALDSSVSAVDKPAVHAQLKRSKLVRSSIIAKKRDFRISSERLQIIRNALQIFLGTKNFHNYTLGQTYNQPNSKRVIKSFVAGEPFLINGTEWLSLKVHGQSFMLHQIRKMVAMVLLVVRSSSPLTRMEHSFEREKINIPKAPSLGLLLERPIFDVYNRRAAESTDKTKIELGEMDDAVNKFKMSHVYDKIYAEEDRDNVFHVFLSSLDAYASAGEFSYLFGELQNVEKQLGNEFKSEEEEDPLSNDTTLVGEGIEE</sequence>
<dbReference type="Pfam" id="PF01416">
    <property type="entry name" value="PseudoU_synth_1"/>
    <property type="match status" value="1"/>
</dbReference>
<dbReference type="STRING" id="1097556.R4XMG5"/>
<dbReference type="Gene3D" id="3.30.70.580">
    <property type="entry name" value="Pseudouridine synthase I, catalytic domain, N-terminal subdomain"/>
    <property type="match status" value="1"/>
</dbReference>
<dbReference type="FunFam" id="3.30.70.580:FF:000002">
    <property type="entry name" value="tRNA pseudouridine synthase"/>
    <property type="match status" value="1"/>
</dbReference>
<evidence type="ECO:0000256" key="7">
    <source>
        <dbReference type="ARBA" id="ARBA00023235"/>
    </source>
</evidence>
<dbReference type="PANTHER" id="PTHR11142">
    <property type="entry name" value="PSEUDOURIDYLATE SYNTHASE"/>
    <property type="match status" value="1"/>
</dbReference>
<feature type="region of interest" description="Disordered" evidence="16">
    <location>
        <begin position="77"/>
        <end position="96"/>
    </location>
</feature>
<evidence type="ECO:0000256" key="10">
    <source>
        <dbReference type="ARBA" id="ARBA00053072"/>
    </source>
</evidence>
<evidence type="ECO:0000313" key="19">
    <source>
        <dbReference type="Proteomes" id="UP000013776"/>
    </source>
</evidence>
<gene>
    <name evidence="18" type="ORF">TAPDE_004806</name>
</gene>
<dbReference type="Gene3D" id="3.30.70.660">
    <property type="entry name" value="Pseudouridine synthase I, catalytic domain, C-terminal subdomain"/>
    <property type="match status" value="1"/>
</dbReference>
<evidence type="ECO:0000256" key="8">
    <source>
        <dbReference type="ARBA" id="ARBA00023242"/>
    </source>
</evidence>
<evidence type="ECO:0000256" key="4">
    <source>
        <dbReference type="ARBA" id="ARBA00009375"/>
    </source>
</evidence>
<evidence type="ECO:0000256" key="12">
    <source>
        <dbReference type="ARBA" id="ARBA00079072"/>
    </source>
</evidence>
<dbReference type="GO" id="GO:0009982">
    <property type="term" value="F:pseudouridine synthase activity"/>
    <property type="evidence" value="ECO:0007669"/>
    <property type="project" value="InterPro"/>
</dbReference>
<comment type="catalytic activity">
    <reaction evidence="2">
        <text>uridine in snRNA = pseudouridine in snRNA</text>
        <dbReference type="Rhea" id="RHEA:51124"/>
        <dbReference type="Rhea" id="RHEA-COMP:12891"/>
        <dbReference type="Rhea" id="RHEA-COMP:12892"/>
        <dbReference type="ChEBI" id="CHEBI:65314"/>
        <dbReference type="ChEBI" id="CHEBI:65315"/>
    </reaction>
</comment>
<keyword evidence="7" id="KW-0413">Isomerase</keyword>
<evidence type="ECO:0000256" key="9">
    <source>
        <dbReference type="ARBA" id="ARBA00036943"/>
    </source>
</evidence>
<comment type="catalytic activity">
    <reaction evidence="9">
        <text>a uridine in tRNA = a pseudouridine in tRNA</text>
        <dbReference type="Rhea" id="RHEA:54572"/>
        <dbReference type="Rhea" id="RHEA-COMP:13339"/>
        <dbReference type="Rhea" id="RHEA-COMP:13934"/>
        <dbReference type="ChEBI" id="CHEBI:65314"/>
        <dbReference type="ChEBI" id="CHEBI:65315"/>
    </reaction>
</comment>
<evidence type="ECO:0000256" key="6">
    <source>
        <dbReference type="ARBA" id="ARBA00022694"/>
    </source>
</evidence>
<comment type="caution">
    <text evidence="18">The sequence shown here is derived from an EMBL/GenBank/DDBJ whole genome shotgun (WGS) entry which is preliminary data.</text>
</comment>
<dbReference type="OrthoDB" id="10256309at2759"/>
<dbReference type="CDD" id="cd02568">
    <property type="entry name" value="PseudoU_synth_PUS1_PUS2"/>
    <property type="match status" value="1"/>
</dbReference>
<reference evidence="18 19" key="1">
    <citation type="journal article" date="2013" name="MBio">
        <title>Genome sequencing of the plant pathogen Taphrina deformans, the causal agent of peach leaf curl.</title>
        <authorList>
            <person name="Cisse O.H."/>
            <person name="Almeida J.M.G.C.F."/>
            <person name="Fonseca A."/>
            <person name="Kumar A.A."/>
            <person name="Salojaervi J."/>
            <person name="Overmyer K."/>
            <person name="Hauser P.M."/>
            <person name="Pagni M."/>
        </authorList>
    </citation>
    <scope>NUCLEOTIDE SEQUENCE [LARGE SCALE GENOMIC DNA]</scope>
    <source>
        <strain evidence="19">PYCC 5710 / ATCC 11124 / CBS 356.35 / IMI 108563 / JCM 9778 / NBRC 8474</strain>
    </source>
</reference>
<dbReference type="GO" id="GO:0005634">
    <property type="term" value="C:nucleus"/>
    <property type="evidence" value="ECO:0007669"/>
    <property type="project" value="UniProtKB-SubCell"/>
</dbReference>
<dbReference type="InterPro" id="IPR041708">
    <property type="entry name" value="PUS1/PUS2-like"/>
</dbReference>
<evidence type="ECO:0000256" key="14">
    <source>
        <dbReference type="PIRSR" id="PIRSR641708-1"/>
    </source>
</evidence>
<protein>
    <recommendedName>
        <fullName evidence="11">tRNA pseudouridine synthase 1</fullName>
    </recommendedName>
    <alternativeName>
        <fullName evidence="12">tRNA pseudouridylate synthase 1</fullName>
    </alternativeName>
    <alternativeName>
        <fullName evidence="13">tRNA-uridine isomerase 1</fullName>
    </alternativeName>
</protein>
<evidence type="ECO:0000259" key="17">
    <source>
        <dbReference type="Pfam" id="PF01416"/>
    </source>
</evidence>
<comment type="catalytic activity">
    <reaction evidence="1">
        <text>a uridine in mRNA = a pseudouridine in mRNA</text>
        <dbReference type="Rhea" id="RHEA:56644"/>
        <dbReference type="Rhea" id="RHEA-COMP:14658"/>
        <dbReference type="Rhea" id="RHEA-COMP:14659"/>
        <dbReference type="ChEBI" id="CHEBI:65314"/>
        <dbReference type="ChEBI" id="CHEBI:65315"/>
    </reaction>
</comment>
<keyword evidence="6" id="KW-0819">tRNA processing</keyword>
<dbReference type="GO" id="GO:0031120">
    <property type="term" value="P:snRNA pseudouridine synthesis"/>
    <property type="evidence" value="ECO:0007669"/>
    <property type="project" value="UniProtKB-ARBA"/>
</dbReference>